<keyword evidence="4" id="KW-1185">Reference proteome</keyword>
<feature type="chain" id="PRO_5045897544" evidence="1">
    <location>
        <begin position="20"/>
        <end position="257"/>
    </location>
</feature>
<name>A0ABY7AKD6_9ALTE</name>
<dbReference type="EMBL" id="CP109965">
    <property type="protein sequence ID" value="WAJ69795.1"/>
    <property type="molecule type" value="Genomic_DNA"/>
</dbReference>
<dbReference type="NCBIfam" id="NF041927">
    <property type="entry name" value="Xrt_dep_XDP1"/>
    <property type="match status" value="1"/>
</dbReference>
<evidence type="ECO:0000313" key="3">
    <source>
        <dbReference type="EMBL" id="WAJ69795.1"/>
    </source>
</evidence>
<dbReference type="Proteomes" id="UP001163726">
    <property type="component" value="Chromosome"/>
</dbReference>
<dbReference type="InterPro" id="IPR013424">
    <property type="entry name" value="Ice-binding_C"/>
</dbReference>
<feature type="signal peptide" evidence="1">
    <location>
        <begin position="1"/>
        <end position="19"/>
    </location>
</feature>
<gene>
    <name evidence="3" type="ORF">OLW01_11620</name>
</gene>
<dbReference type="NCBIfam" id="TIGR02595">
    <property type="entry name" value="PEP_CTERM"/>
    <property type="match status" value="1"/>
</dbReference>
<evidence type="ECO:0000256" key="1">
    <source>
        <dbReference type="SAM" id="SignalP"/>
    </source>
</evidence>
<evidence type="ECO:0000313" key="4">
    <source>
        <dbReference type="Proteomes" id="UP001163726"/>
    </source>
</evidence>
<feature type="domain" description="Ice-binding protein C-terminal" evidence="2">
    <location>
        <begin position="230"/>
        <end position="253"/>
    </location>
</feature>
<proteinExistence type="predicted"/>
<evidence type="ECO:0000259" key="2">
    <source>
        <dbReference type="Pfam" id="PF07589"/>
    </source>
</evidence>
<dbReference type="Pfam" id="PF07589">
    <property type="entry name" value="PEP-CTERM"/>
    <property type="match status" value="1"/>
</dbReference>
<keyword evidence="1" id="KW-0732">Signal</keyword>
<sequence length="257" mass="27995">MNKIILTVFALLFSGASFAANQTWDFKNTDSNLNNNSTGNTWSDSQGGVDLAATAWADTDEEYDCSGLQFGLWCSSGWNVTNQVESARIDTNSHGLLAYNQNIDAHTIDNFIDYDMILLSFSKDVNLSGITLGWAFPDSDITVAAFDSEPSLSGETWDAVASSASDIWTFENVSVNSYYDFSADTAGVNSQYWLVGAYNASFEYLHDCISDAIKIAGITTSTTTSGKPVPVPEPASILLFLAGLFGVMLKYRKQTKY</sequence>
<dbReference type="InterPro" id="IPR049672">
    <property type="entry name" value="Xrt_dep_XDP1"/>
</dbReference>
<dbReference type="RefSeq" id="WP_268074079.1">
    <property type="nucleotide sequence ID" value="NZ_CP109965.1"/>
</dbReference>
<organism evidence="3 4">
    <name type="scientific">Catenovulum adriaticum</name>
    <dbReference type="NCBI Taxonomy" id="2984846"/>
    <lineage>
        <taxon>Bacteria</taxon>
        <taxon>Pseudomonadati</taxon>
        <taxon>Pseudomonadota</taxon>
        <taxon>Gammaproteobacteria</taxon>
        <taxon>Alteromonadales</taxon>
        <taxon>Alteromonadaceae</taxon>
        <taxon>Catenovulum</taxon>
    </lineage>
</organism>
<accession>A0ABY7AKD6</accession>
<protein>
    <submittedName>
        <fullName evidence="3">PEP-CTERM sorting domain-containing protein</fullName>
    </submittedName>
</protein>
<reference evidence="3" key="1">
    <citation type="submission" date="2022-10" db="EMBL/GenBank/DDBJ databases">
        <title>Catenovulum adriacola sp. nov. isolated in the Harbour of Susak.</title>
        <authorList>
            <person name="Schoch T."/>
            <person name="Reich S.J."/>
            <person name="Stoeferle S."/>
            <person name="Flaiz M."/>
            <person name="Kazda M."/>
            <person name="Riedel C.U."/>
            <person name="Duerre P."/>
        </authorList>
    </citation>
    <scope>NUCLEOTIDE SEQUENCE</scope>
    <source>
        <strain evidence="3">TS8</strain>
    </source>
</reference>